<name>A0A565CNT1_9BRAS</name>
<evidence type="ECO:0000313" key="2">
    <source>
        <dbReference type="EMBL" id="VVB15262.1"/>
    </source>
</evidence>
<reference evidence="2" key="1">
    <citation type="submission" date="2019-07" db="EMBL/GenBank/DDBJ databases">
        <authorList>
            <person name="Dittberner H."/>
        </authorList>
    </citation>
    <scope>NUCLEOTIDE SEQUENCE [LARGE SCALE GENOMIC DNA]</scope>
</reference>
<proteinExistence type="predicted"/>
<sequence>MTKSPGKATNTTEDPSPVKSKRAVASNKTGGSKSKKKKCTTIVKVESKVVPMTQRLRTRGRNSPENPTTISAPPTVEDDNGDSVTEIL</sequence>
<organism evidence="2 3">
    <name type="scientific">Arabis nemorensis</name>
    <dbReference type="NCBI Taxonomy" id="586526"/>
    <lineage>
        <taxon>Eukaryota</taxon>
        <taxon>Viridiplantae</taxon>
        <taxon>Streptophyta</taxon>
        <taxon>Embryophyta</taxon>
        <taxon>Tracheophyta</taxon>
        <taxon>Spermatophyta</taxon>
        <taxon>Magnoliopsida</taxon>
        <taxon>eudicotyledons</taxon>
        <taxon>Gunneridae</taxon>
        <taxon>Pentapetalae</taxon>
        <taxon>rosids</taxon>
        <taxon>malvids</taxon>
        <taxon>Brassicales</taxon>
        <taxon>Brassicaceae</taxon>
        <taxon>Arabideae</taxon>
        <taxon>Arabis</taxon>
    </lineage>
</organism>
<feature type="region of interest" description="Disordered" evidence="1">
    <location>
        <begin position="1"/>
        <end position="88"/>
    </location>
</feature>
<protein>
    <submittedName>
        <fullName evidence="2">Uncharacterized protein</fullName>
    </submittedName>
</protein>
<feature type="compositionally biased region" description="Polar residues" evidence="1">
    <location>
        <begin position="61"/>
        <end position="72"/>
    </location>
</feature>
<dbReference type="EMBL" id="CABITT030000008">
    <property type="protein sequence ID" value="VVB15262.1"/>
    <property type="molecule type" value="Genomic_DNA"/>
</dbReference>
<dbReference type="AlphaFoldDB" id="A0A565CNT1"/>
<keyword evidence="3" id="KW-1185">Reference proteome</keyword>
<comment type="caution">
    <text evidence="2">The sequence shown here is derived from an EMBL/GenBank/DDBJ whole genome shotgun (WGS) entry which is preliminary data.</text>
</comment>
<evidence type="ECO:0000313" key="3">
    <source>
        <dbReference type="Proteomes" id="UP000489600"/>
    </source>
</evidence>
<accession>A0A565CNT1</accession>
<dbReference type="Proteomes" id="UP000489600">
    <property type="component" value="Unassembled WGS sequence"/>
</dbReference>
<feature type="compositionally biased region" description="Polar residues" evidence="1">
    <location>
        <begin position="1"/>
        <end position="14"/>
    </location>
</feature>
<evidence type="ECO:0000256" key="1">
    <source>
        <dbReference type="SAM" id="MobiDB-lite"/>
    </source>
</evidence>
<gene>
    <name evidence="2" type="ORF">ANE_LOCUS25706</name>
</gene>